<proteinExistence type="predicted"/>
<keyword evidence="2" id="KW-1185">Reference proteome</keyword>
<gene>
    <name evidence="1" type="ORF">OBBRIDRAFT_390955</name>
</gene>
<organism evidence="1 2">
    <name type="scientific">Obba rivulosa</name>
    <dbReference type="NCBI Taxonomy" id="1052685"/>
    <lineage>
        <taxon>Eukaryota</taxon>
        <taxon>Fungi</taxon>
        <taxon>Dikarya</taxon>
        <taxon>Basidiomycota</taxon>
        <taxon>Agaricomycotina</taxon>
        <taxon>Agaricomycetes</taxon>
        <taxon>Polyporales</taxon>
        <taxon>Gelatoporiaceae</taxon>
        <taxon>Obba</taxon>
    </lineage>
</organism>
<sequence length="304" mass="34472">MRLRLRYDTQRRGFSRNFRSRDVLTRPGLRERHSFHRLYILRRDIVGRNFGDKMRRITRTTPRMSGYWTLMTCTHILIIQSDGGRAVLTELVYGVLLDNFKLLASFSPSVQCRSSAMPVSMRMRTGSLAADRRSVISHTRTSHSAAKLFSTRGIHTRGLQCRTRTTHSAAKLCSTRGVHTRGPRCRDQAIGSTMICAAVRFSQSDIREAGQGEPAQHCGRVRSRSTIRECWCPSDITGSLPLGFSMRSGLHVDRRPAVRDSRHPTSKLIRWIPPRNLVCCLDHPARLPLDGVLQRHGGEPCVFP</sequence>
<reference evidence="1 2" key="1">
    <citation type="submission" date="2016-07" db="EMBL/GenBank/DDBJ databases">
        <title>Draft genome of the white-rot fungus Obba rivulosa 3A-2.</title>
        <authorList>
            <consortium name="DOE Joint Genome Institute"/>
            <person name="Miettinen O."/>
            <person name="Riley R."/>
            <person name="Acob R."/>
            <person name="Barry K."/>
            <person name="Cullen D."/>
            <person name="De Vries R."/>
            <person name="Hainaut M."/>
            <person name="Hatakka A."/>
            <person name="Henrissat B."/>
            <person name="Hilden K."/>
            <person name="Kuo R."/>
            <person name="Labutti K."/>
            <person name="Lipzen A."/>
            <person name="Makela M.R."/>
            <person name="Sandor L."/>
            <person name="Spatafora J.W."/>
            <person name="Grigoriev I.V."/>
            <person name="Hibbett D.S."/>
        </authorList>
    </citation>
    <scope>NUCLEOTIDE SEQUENCE [LARGE SCALE GENOMIC DNA]</scope>
    <source>
        <strain evidence="1 2">3A-2</strain>
    </source>
</reference>
<dbReference type="Proteomes" id="UP000250043">
    <property type="component" value="Unassembled WGS sequence"/>
</dbReference>
<evidence type="ECO:0000313" key="1">
    <source>
        <dbReference type="EMBL" id="OCH84577.1"/>
    </source>
</evidence>
<protein>
    <submittedName>
        <fullName evidence="1">Uncharacterized protein</fullName>
    </submittedName>
</protein>
<dbReference type="AlphaFoldDB" id="A0A8E2APX3"/>
<name>A0A8E2APX3_9APHY</name>
<accession>A0A8E2APX3</accession>
<evidence type="ECO:0000313" key="2">
    <source>
        <dbReference type="Proteomes" id="UP000250043"/>
    </source>
</evidence>
<dbReference type="EMBL" id="KV722657">
    <property type="protein sequence ID" value="OCH84577.1"/>
    <property type="molecule type" value="Genomic_DNA"/>
</dbReference>